<protein>
    <submittedName>
        <fullName evidence="1">Uncharacterized protein</fullName>
    </submittedName>
</protein>
<gene>
    <name evidence="1" type="ORF">FK530_24415</name>
</gene>
<accession>A0A5C5RKM1</accession>
<evidence type="ECO:0000313" key="1">
    <source>
        <dbReference type="EMBL" id="TWS23172.1"/>
    </source>
</evidence>
<keyword evidence="2" id="KW-1185">Reference proteome</keyword>
<reference evidence="1 2" key="1">
    <citation type="submission" date="2019-06" db="EMBL/GenBank/DDBJ databases">
        <title>Tsukamurella conjunctivitidis sp. nov., Tsukamurella assacharolytica sp. nov. and Tsukamurella sputae sp. nov. isolated from patients with conjunctivitis, bacteraemia (lymphoma) and respiratory infection (sputum) in Hong Kong.</title>
        <authorList>
            <person name="Teng J.L.L."/>
            <person name="Lee H.H."/>
            <person name="Fong J.Y.H."/>
            <person name="Fok K.M.N."/>
            <person name="Lau S.K.P."/>
            <person name="Woo P.C.Y."/>
        </authorList>
    </citation>
    <scope>NUCLEOTIDE SEQUENCE [LARGE SCALE GENOMIC DNA]</scope>
    <source>
        <strain evidence="1 2">HKU72</strain>
    </source>
</reference>
<comment type="caution">
    <text evidence="1">The sequence shown here is derived from an EMBL/GenBank/DDBJ whole genome shotgun (WGS) entry which is preliminary data.</text>
</comment>
<dbReference type="EMBL" id="VIGX01000072">
    <property type="protein sequence ID" value="TWS23172.1"/>
    <property type="molecule type" value="Genomic_DNA"/>
</dbReference>
<dbReference type="AlphaFoldDB" id="A0A5C5RKM1"/>
<sequence>MTLFTRIQGQADFTAHDLTTTAGSDNYSMGITRIDLLNRSSLDYYTEVSDGVNPVVRSDTHTLTNPTHNPSPLRFNVTDGQPVSGTTLLRATSDDTSTPANLVIGKEQVAASDLVSSLESAPLIAAEVTQTDIFFYNSFTRSTVITGTPQQEDWSRNVLGIFDGGTYSATETVSATVPLDMVMHGSQGGTVRLYLNSGTKSSATDILDEAGTVNSENADNYLASNLRLVLPDGRQLQPSTATAAVS</sequence>
<feature type="non-terminal residue" evidence="1">
    <location>
        <position position="246"/>
    </location>
</feature>
<dbReference type="Proteomes" id="UP000319375">
    <property type="component" value="Unassembled WGS sequence"/>
</dbReference>
<organism evidence="1 2">
    <name type="scientific">Tsukamurella conjunctivitidis</name>
    <dbReference type="NCBI Taxonomy" id="2592068"/>
    <lineage>
        <taxon>Bacteria</taxon>
        <taxon>Bacillati</taxon>
        <taxon>Actinomycetota</taxon>
        <taxon>Actinomycetes</taxon>
        <taxon>Mycobacteriales</taxon>
        <taxon>Tsukamurellaceae</taxon>
        <taxon>Tsukamurella</taxon>
    </lineage>
</organism>
<evidence type="ECO:0000313" key="2">
    <source>
        <dbReference type="Proteomes" id="UP000319375"/>
    </source>
</evidence>
<name>A0A5C5RKM1_9ACTN</name>
<proteinExistence type="predicted"/>